<keyword evidence="1" id="KW-0175">Coiled coil</keyword>
<comment type="caution">
    <text evidence="4">The sequence shown here is derived from an EMBL/GenBank/DDBJ whole genome shotgun (WGS) entry which is preliminary data.</text>
</comment>
<dbReference type="InterPro" id="IPR039997">
    <property type="entry name" value="TFE"/>
</dbReference>
<reference evidence="4 5" key="1">
    <citation type="journal article" date="2024" name="Nat. Commun.">
        <title>Phylogenomics reveals the evolutionary origins of lichenization in chlorophyte algae.</title>
        <authorList>
            <person name="Puginier C."/>
            <person name="Libourel C."/>
            <person name="Otte J."/>
            <person name="Skaloud P."/>
            <person name="Haon M."/>
            <person name="Grisel S."/>
            <person name="Petersen M."/>
            <person name="Berrin J.G."/>
            <person name="Delaux P.M."/>
            <person name="Dal Grande F."/>
            <person name="Keller J."/>
        </authorList>
    </citation>
    <scope>NUCLEOTIDE SEQUENCE [LARGE SCALE GENOMIC DNA]</scope>
    <source>
        <strain evidence="4 5">SAG 2523</strain>
    </source>
</reference>
<protein>
    <recommendedName>
        <fullName evidence="3">Transcription initiation factor IIE subunit alpha N-terminal domain-containing protein</fullName>
    </recommendedName>
</protein>
<evidence type="ECO:0000313" key="5">
    <source>
        <dbReference type="Proteomes" id="UP001485043"/>
    </source>
</evidence>
<dbReference type="AlphaFoldDB" id="A0AAW1TEY3"/>
<dbReference type="PANTHER" id="PTHR13097">
    <property type="entry name" value="TRANSCRIPTION INITIATION FACTOR IIE, ALPHA SUBUNIT"/>
    <property type="match status" value="1"/>
</dbReference>
<feature type="coiled-coil region" evidence="1">
    <location>
        <begin position="225"/>
        <end position="252"/>
    </location>
</feature>
<evidence type="ECO:0000259" key="3">
    <source>
        <dbReference type="SMART" id="SM00531"/>
    </source>
</evidence>
<dbReference type="GO" id="GO:0006367">
    <property type="term" value="P:transcription initiation at RNA polymerase II promoter"/>
    <property type="evidence" value="ECO:0007669"/>
    <property type="project" value="InterPro"/>
</dbReference>
<dbReference type="Proteomes" id="UP001485043">
    <property type="component" value="Unassembled WGS sequence"/>
</dbReference>
<feature type="region of interest" description="Disordered" evidence="2">
    <location>
        <begin position="377"/>
        <end position="476"/>
    </location>
</feature>
<evidence type="ECO:0000313" key="4">
    <source>
        <dbReference type="EMBL" id="KAK9868114.1"/>
    </source>
</evidence>
<dbReference type="GO" id="GO:0005673">
    <property type="term" value="C:transcription factor TFIIE complex"/>
    <property type="evidence" value="ECO:0007669"/>
    <property type="project" value="TreeGrafter"/>
</dbReference>
<dbReference type="InterPro" id="IPR002853">
    <property type="entry name" value="TFIIE_asu"/>
</dbReference>
<sequence length="476" mass="51946">MSVLSPTEIPAPFKKLTRLLARSFYAQPQQSAEEPSKKKDSQKGDQAGLCIILLDALVEQGWVAEDELAASLQLPASKPLRTALQYLCKEQLLAHETHTQKRKRSAADGMVSARPEEDDDAEREQRRPGKEISLYCMDYPGLLDATQLRIHLLLQGLRDRIQDRAAELIYQCPRQDCQAVYSTLRANELISFETGEFHCEICKSVLDARLGDNVVGDDALRRQRNRDAKKLLATAESQLAAIQELVAACKKRKPCPDFGTFRSYYDARRDAAKRKATQGGQRDGRTTEAEIEIDLEGHDAAAQAQVHVPKAQPAWLRREGQKSAEAAGQELNSARTSDAAAAAPAESIQEEFKKAWLAQVKALRALPAGAAPAATASLASGDIKPDPDSEVEQVAKRSKISHEPIKVEQTGVADAPATATLPDEGTPASMPMDTCTDHQAAGALIEAGDDEDWEEAVPATTAAPKPDDPEDEWEDV</sequence>
<dbReference type="InterPro" id="IPR013083">
    <property type="entry name" value="Znf_RING/FYVE/PHD"/>
</dbReference>
<dbReference type="SMART" id="SM00531">
    <property type="entry name" value="TFIIE"/>
    <property type="match status" value="1"/>
</dbReference>
<accession>A0AAW1TEY3</accession>
<gene>
    <name evidence="4" type="ORF">WJX84_011447</name>
</gene>
<dbReference type="EMBL" id="JALJOV010000045">
    <property type="protein sequence ID" value="KAK9868114.1"/>
    <property type="molecule type" value="Genomic_DNA"/>
</dbReference>
<dbReference type="Gene3D" id="3.30.40.10">
    <property type="entry name" value="Zinc/RING finger domain, C3HC4 (zinc finger)"/>
    <property type="match status" value="1"/>
</dbReference>
<organism evidence="4 5">
    <name type="scientific">Apatococcus fuscideae</name>
    <dbReference type="NCBI Taxonomy" id="2026836"/>
    <lineage>
        <taxon>Eukaryota</taxon>
        <taxon>Viridiplantae</taxon>
        <taxon>Chlorophyta</taxon>
        <taxon>core chlorophytes</taxon>
        <taxon>Trebouxiophyceae</taxon>
        <taxon>Chlorellales</taxon>
        <taxon>Chlorellaceae</taxon>
        <taxon>Apatococcus</taxon>
    </lineage>
</organism>
<feature type="region of interest" description="Disordered" evidence="2">
    <location>
        <begin position="315"/>
        <end position="338"/>
    </location>
</feature>
<evidence type="ECO:0000256" key="2">
    <source>
        <dbReference type="SAM" id="MobiDB-lite"/>
    </source>
</evidence>
<keyword evidence="5" id="KW-1185">Reference proteome</keyword>
<dbReference type="SUPFAM" id="SSF57783">
    <property type="entry name" value="Zinc beta-ribbon"/>
    <property type="match status" value="1"/>
</dbReference>
<dbReference type="PANTHER" id="PTHR13097:SF7">
    <property type="entry name" value="GENERAL TRANSCRIPTION FACTOR IIE SUBUNIT 1"/>
    <property type="match status" value="1"/>
</dbReference>
<evidence type="ECO:0000256" key="1">
    <source>
        <dbReference type="SAM" id="Coils"/>
    </source>
</evidence>
<name>A0AAW1TEY3_9CHLO</name>
<feature type="domain" description="Transcription initiation factor IIE subunit alpha N-terminal" evidence="3">
    <location>
        <begin position="48"/>
        <end position="222"/>
    </location>
</feature>
<feature type="region of interest" description="Disordered" evidence="2">
    <location>
        <begin position="98"/>
        <end position="127"/>
    </location>
</feature>
<proteinExistence type="predicted"/>